<dbReference type="EMBL" id="QZVT01000007">
    <property type="protein sequence ID" value="RJT77950.1"/>
    <property type="molecule type" value="Genomic_DNA"/>
</dbReference>
<keyword evidence="2" id="KW-1185">Reference proteome</keyword>
<proteinExistence type="predicted"/>
<dbReference type="RefSeq" id="WP_120149563.1">
    <property type="nucleotide sequence ID" value="NZ_QZVT01000007.1"/>
</dbReference>
<sequence length="227" mass="24876">MQASTQELLSFSSPLAYAEILRSVTDYVIPGRNIVVNMSASDAWVGAQQSSALPPFSSTILVDGRVSGHLLGVFSVQDIPEQEHLARNLGWTDFYGPGEDHPVLLKSVQQSLGAVEIDKAQALHSPGLGVGDFELKANLWFSPAGTDCGIHNEHPFIEIHTQISGIGRMQKFTAKDQTALYEDQILAPGATNPVPFCTQQPAGFLYPWHQYKADTDCIWLALEYHQI</sequence>
<evidence type="ECO:0000313" key="1">
    <source>
        <dbReference type="EMBL" id="RJT77950.1"/>
    </source>
</evidence>
<accession>A0A3A5M3H5</accession>
<name>A0A3A5M3H5_9MICC</name>
<reference evidence="1 2" key="1">
    <citation type="submission" date="2018-09" db="EMBL/GenBank/DDBJ databases">
        <title>Novel species of Arthrobacter.</title>
        <authorList>
            <person name="Liu Q."/>
            <person name="Xin Y.-H."/>
        </authorList>
    </citation>
    <scope>NUCLEOTIDE SEQUENCE [LARGE SCALE GENOMIC DNA]</scope>
    <source>
        <strain evidence="1 2">Hz2</strain>
    </source>
</reference>
<comment type="caution">
    <text evidence="1">The sequence shown here is derived from an EMBL/GenBank/DDBJ whole genome shotgun (WGS) entry which is preliminary data.</text>
</comment>
<dbReference type="AlphaFoldDB" id="A0A3A5M3H5"/>
<gene>
    <name evidence="1" type="ORF">D6T63_13390</name>
</gene>
<organism evidence="1 2">
    <name type="scientific">Arthrobacter cheniae</name>
    <dbReference type="NCBI Taxonomy" id="1258888"/>
    <lineage>
        <taxon>Bacteria</taxon>
        <taxon>Bacillati</taxon>
        <taxon>Actinomycetota</taxon>
        <taxon>Actinomycetes</taxon>
        <taxon>Micrococcales</taxon>
        <taxon>Micrococcaceae</taxon>
        <taxon>Arthrobacter</taxon>
    </lineage>
</organism>
<dbReference type="Proteomes" id="UP000272560">
    <property type="component" value="Unassembled WGS sequence"/>
</dbReference>
<evidence type="ECO:0000313" key="2">
    <source>
        <dbReference type="Proteomes" id="UP000272560"/>
    </source>
</evidence>
<dbReference type="OrthoDB" id="1988917at2"/>
<protein>
    <submittedName>
        <fullName evidence="1">Uncharacterized protein</fullName>
    </submittedName>
</protein>